<dbReference type="AlphaFoldDB" id="A0A433QZH1"/>
<name>A0A433QZH1_9FUNG</name>
<comment type="caution">
    <text evidence="2">The sequence shown here is derived from an EMBL/GenBank/DDBJ whole genome shotgun (WGS) entry which is preliminary data.</text>
</comment>
<feature type="compositionally biased region" description="Low complexity" evidence="1">
    <location>
        <begin position="36"/>
        <end position="47"/>
    </location>
</feature>
<keyword evidence="3" id="KW-1185">Reference proteome</keyword>
<dbReference type="Proteomes" id="UP000274822">
    <property type="component" value="Unassembled WGS sequence"/>
</dbReference>
<feature type="region of interest" description="Disordered" evidence="1">
    <location>
        <begin position="17"/>
        <end position="47"/>
    </location>
</feature>
<evidence type="ECO:0000313" key="2">
    <source>
        <dbReference type="EMBL" id="RUS35135.1"/>
    </source>
</evidence>
<evidence type="ECO:0000313" key="3">
    <source>
        <dbReference type="Proteomes" id="UP000274822"/>
    </source>
</evidence>
<sequence length="88" mass="9950">MAINTSATTVSRYLLTQPTSLNPLHPPHSLYPQPNPTTQPTSPTHFTTTNPFHRLTSHTTNLQQQNRWFTINQCIPTVIGNADGQYHR</sequence>
<accession>A0A433QZH1</accession>
<proteinExistence type="predicted"/>
<reference evidence="2 3" key="1">
    <citation type="journal article" date="2018" name="New Phytol.">
        <title>Phylogenomics of Endogonaceae and evolution of mycorrhizas within Mucoromycota.</title>
        <authorList>
            <person name="Chang Y."/>
            <person name="Desiro A."/>
            <person name="Na H."/>
            <person name="Sandor L."/>
            <person name="Lipzen A."/>
            <person name="Clum A."/>
            <person name="Barry K."/>
            <person name="Grigoriev I.V."/>
            <person name="Martin F.M."/>
            <person name="Stajich J.E."/>
            <person name="Smith M.E."/>
            <person name="Bonito G."/>
            <person name="Spatafora J.W."/>
        </authorList>
    </citation>
    <scope>NUCLEOTIDE SEQUENCE [LARGE SCALE GENOMIC DNA]</scope>
    <source>
        <strain evidence="2 3">AD002</strain>
    </source>
</reference>
<organism evidence="2 3">
    <name type="scientific">Jimgerdemannia flammicorona</name>
    <dbReference type="NCBI Taxonomy" id="994334"/>
    <lineage>
        <taxon>Eukaryota</taxon>
        <taxon>Fungi</taxon>
        <taxon>Fungi incertae sedis</taxon>
        <taxon>Mucoromycota</taxon>
        <taxon>Mucoromycotina</taxon>
        <taxon>Endogonomycetes</taxon>
        <taxon>Endogonales</taxon>
        <taxon>Endogonaceae</taxon>
        <taxon>Jimgerdemannia</taxon>
    </lineage>
</organism>
<evidence type="ECO:0000256" key="1">
    <source>
        <dbReference type="SAM" id="MobiDB-lite"/>
    </source>
</evidence>
<gene>
    <name evidence="2" type="ORF">BC938DRAFT_475296</name>
</gene>
<protein>
    <submittedName>
        <fullName evidence="2">Uncharacterized protein</fullName>
    </submittedName>
</protein>
<dbReference type="EMBL" id="RBNJ01000203">
    <property type="protein sequence ID" value="RUS35135.1"/>
    <property type="molecule type" value="Genomic_DNA"/>
</dbReference>